<dbReference type="InterPro" id="IPR013563">
    <property type="entry name" value="Oligopep_ABC_C"/>
</dbReference>
<keyword evidence="4" id="KW-1003">Cell membrane</keyword>
<dbReference type="EMBL" id="CP117259">
    <property type="protein sequence ID" value="WFR99054.1"/>
    <property type="molecule type" value="Genomic_DNA"/>
</dbReference>
<dbReference type="PROSITE" id="PS00211">
    <property type="entry name" value="ABC_TRANSPORTER_1"/>
    <property type="match status" value="1"/>
</dbReference>
<dbReference type="GO" id="GO:0005886">
    <property type="term" value="C:plasma membrane"/>
    <property type="evidence" value="ECO:0007669"/>
    <property type="project" value="UniProtKB-SubCell"/>
</dbReference>
<dbReference type="InterPro" id="IPR017871">
    <property type="entry name" value="ABC_transporter-like_CS"/>
</dbReference>
<dbReference type="GO" id="GO:0015833">
    <property type="term" value="P:peptide transport"/>
    <property type="evidence" value="ECO:0007669"/>
    <property type="project" value="InterPro"/>
</dbReference>
<keyword evidence="10" id="KW-1185">Reference proteome</keyword>
<dbReference type="GO" id="GO:0016887">
    <property type="term" value="F:ATP hydrolysis activity"/>
    <property type="evidence" value="ECO:0007669"/>
    <property type="project" value="InterPro"/>
</dbReference>
<dbReference type="InterPro" id="IPR050388">
    <property type="entry name" value="ABC_Ni/Peptide_Import"/>
</dbReference>
<comment type="similarity">
    <text evidence="2">Belongs to the ABC transporter superfamily.</text>
</comment>
<dbReference type="SMART" id="SM00382">
    <property type="entry name" value="AAA"/>
    <property type="match status" value="1"/>
</dbReference>
<feature type="domain" description="ABC transporter" evidence="8">
    <location>
        <begin position="6"/>
        <end position="251"/>
    </location>
</feature>
<comment type="subcellular location">
    <subcellularLocation>
        <location evidence="1">Cell inner membrane</location>
        <topology evidence="1">Peripheral membrane protein</topology>
    </subcellularLocation>
</comment>
<keyword evidence="7" id="KW-0472">Membrane</keyword>
<evidence type="ECO:0000256" key="3">
    <source>
        <dbReference type="ARBA" id="ARBA00022448"/>
    </source>
</evidence>
<protein>
    <submittedName>
        <fullName evidence="9">ABC transporter ATP-binding protein</fullName>
    </submittedName>
</protein>
<evidence type="ECO:0000313" key="10">
    <source>
        <dbReference type="Proteomes" id="UP000249499"/>
    </source>
</evidence>
<dbReference type="SUPFAM" id="SSF52540">
    <property type="entry name" value="P-loop containing nucleoside triphosphate hydrolases"/>
    <property type="match status" value="1"/>
</dbReference>
<geneLocation type="plasmid" evidence="9 10">
    <name>unnamed2</name>
</geneLocation>
<dbReference type="InterPro" id="IPR003593">
    <property type="entry name" value="AAA+_ATPase"/>
</dbReference>
<keyword evidence="6 9" id="KW-0067">ATP-binding</keyword>
<keyword evidence="9" id="KW-0614">Plasmid</keyword>
<dbReference type="PANTHER" id="PTHR43297">
    <property type="entry name" value="OLIGOPEPTIDE TRANSPORT ATP-BINDING PROTEIN APPD"/>
    <property type="match status" value="1"/>
</dbReference>
<dbReference type="RefSeq" id="WP_111221192.1">
    <property type="nucleotide sequence ID" value="NZ_CP117259.1"/>
</dbReference>
<dbReference type="Proteomes" id="UP000249499">
    <property type="component" value="Plasmid unnamed2"/>
</dbReference>
<evidence type="ECO:0000256" key="5">
    <source>
        <dbReference type="ARBA" id="ARBA00022741"/>
    </source>
</evidence>
<name>A0AAF1KX37_9HYPH</name>
<keyword evidence="5" id="KW-0547">Nucleotide-binding</keyword>
<organism evidence="9 10">
    <name type="scientific">Rhizobium tumorigenes</name>
    <dbReference type="NCBI Taxonomy" id="2041385"/>
    <lineage>
        <taxon>Bacteria</taxon>
        <taxon>Pseudomonadati</taxon>
        <taxon>Pseudomonadota</taxon>
        <taxon>Alphaproteobacteria</taxon>
        <taxon>Hyphomicrobiales</taxon>
        <taxon>Rhizobiaceae</taxon>
        <taxon>Rhizobium/Agrobacterium group</taxon>
        <taxon>Rhizobium</taxon>
    </lineage>
</organism>
<dbReference type="GO" id="GO:0005524">
    <property type="term" value="F:ATP binding"/>
    <property type="evidence" value="ECO:0007669"/>
    <property type="project" value="UniProtKB-KW"/>
</dbReference>
<evidence type="ECO:0000256" key="1">
    <source>
        <dbReference type="ARBA" id="ARBA00004417"/>
    </source>
</evidence>
<proteinExistence type="inferred from homology"/>
<dbReference type="GO" id="GO:0055085">
    <property type="term" value="P:transmembrane transport"/>
    <property type="evidence" value="ECO:0007669"/>
    <property type="project" value="UniProtKB-ARBA"/>
</dbReference>
<dbReference type="PROSITE" id="PS50893">
    <property type="entry name" value="ABC_TRANSPORTER_2"/>
    <property type="match status" value="1"/>
</dbReference>
<dbReference type="KEGG" id="rtu:PR017_25755"/>
<reference evidence="10" key="2">
    <citation type="journal article" date="2023" name="MicrobiologyOpen">
        <title>Genomics of the tumorigenes clade of the family Rhizobiaceae and description of Rhizobium rhododendri sp. nov.</title>
        <authorList>
            <person name="Kuzmanovic N."/>
            <person name="diCenzo G.C."/>
            <person name="Bunk B."/>
            <person name="Sproeer C."/>
            <person name="Fruehling A."/>
            <person name="Neumann-Schaal M."/>
            <person name="Overmann J."/>
            <person name="Smalla K."/>
        </authorList>
    </citation>
    <scope>NUCLEOTIDE SEQUENCE [LARGE SCALE GENOMIC DNA]</scope>
    <source>
        <strain evidence="10">1078</strain>
        <plasmid evidence="10">unnamed2</plasmid>
    </source>
</reference>
<dbReference type="Pfam" id="PF00005">
    <property type="entry name" value="ABC_tran"/>
    <property type="match status" value="1"/>
</dbReference>
<dbReference type="NCBIfam" id="TIGR01727">
    <property type="entry name" value="oligo_HPY"/>
    <property type="match status" value="1"/>
</dbReference>
<sequence length="334" mass="36059">MQTNLVELRNLKVAFEGVPVLHGIDLDIRRGESVGLVGESGCGKSVTWLAALGLLPRRAQISGSVTLEGRELCGAPRSVLEQVRGGRIAIIFQDPSSSLNPVQRIGRQIAEALALHRGLHGAAAAAETLRLLDIVGIPDARRRVDLYPHEFSGGQCQRLMIAMALAGEPDLLIADEPTTALDATIQAQILDLLIQIRAETGMATVFISHDLGAVSQVCERICVMYAGRIIEEGSIAQLFSEPRHPYTRGLFDAIPTIDGPRKRLVPIPGTVPNPKHMPSGCAFSPRCARAVENCRHEMPAFETLEDGRKLACLRPVPTRELVSSPSRVAEEVAS</sequence>
<dbReference type="FunFam" id="3.40.50.300:FF:000016">
    <property type="entry name" value="Oligopeptide ABC transporter ATP-binding component"/>
    <property type="match status" value="1"/>
</dbReference>
<dbReference type="InterPro" id="IPR003439">
    <property type="entry name" value="ABC_transporter-like_ATP-bd"/>
</dbReference>
<evidence type="ECO:0000313" key="9">
    <source>
        <dbReference type="EMBL" id="WFR99054.1"/>
    </source>
</evidence>
<dbReference type="PANTHER" id="PTHR43297:SF2">
    <property type="entry name" value="DIPEPTIDE TRANSPORT ATP-BINDING PROTEIN DPPD"/>
    <property type="match status" value="1"/>
</dbReference>
<evidence type="ECO:0000256" key="2">
    <source>
        <dbReference type="ARBA" id="ARBA00005417"/>
    </source>
</evidence>
<keyword evidence="3" id="KW-0813">Transport</keyword>
<dbReference type="CDD" id="cd03257">
    <property type="entry name" value="ABC_NikE_OppD_transporters"/>
    <property type="match status" value="1"/>
</dbReference>
<evidence type="ECO:0000256" key="4">
    <source>
        <dbReference type="ARBA" id="ARBA00022475"/>
    </source>
</evidence>
<dbReference type="AlphaFoldDB" id="A0AAF1KX37"/>
<accession>A0AAF1KX37</accession>
<dbReference type="Gene3D" id="3.40.50.300">
    <property type="entry name" value="P-loop containing nucleotide triphosphate hydrolases"/>
    <property type="match status" value="1"/>
</dbReference>
<dbReference type="Pfam" id="PF08352">
    <property type="entry name" value="oligo_HPY"/>
    <property type="match status" value="1"/>
</dbReference>
<reference evidence="9 10" key="1">
    <citation type="journal article" date="2018" name="Sci. Rep.">
        <title>Rhizobium tumorigenes sp. nov., a novel plant tumorigenic bacterium isolated from cane gall tumors on thornless blackberry.</title>
        <authorList>
            <person name="Kuzmanovi N."/>
            <person name="Smalla K."/>
            <person name="Gronow S."/>
            <person name="PuBawska J."/>
        </authorList>
    </citation>
    <scope>NUCLEOTIDE SEQUENCE [LARGE SCALE GENOMIC DNA]</scope>
    <source>
        <strain evidence="9 10">1078</strain>
    </source>
</reference>
<evidence type="ECO:0000259" key="8">
    <source>
        <dbReference type="PROSITE" id="PS50893"/>
    </source>
</evidence>
<dbReference type="InterPro" id="IPR027417">
    <property type="entry name" value="P-loop_NTPase"/>
</dbReference>
<evidence type="ECO:0000256" key="7">
    <source>
        <dbReference type="ARBA" id="ARBA00023136"/>
    </source>
</evidence>
<gene>
    <name evidence="9" type="ORF">PR017_25755</name>
</gene>
<evidence type="ECO:0000256" key="6">
    <source>
        <dbReference type="ARBA" id="ARBA00022840"/>
    </source>
</evidence>